<evidence type="ECO:0000313" key="2">
    <source>
        <dbReference type="EMBL" id="SEE83578.1"/>
    </source>
</evidence>
<organism evidence="2 3">
    <name type="scientific">Arthrobacter alpinus</name>
    <dbReference type="NCBI Taxonomy" id="656366"/>
    <lineage>
        <taxon>Bacteria</taxon>
        <taxon>Bacillati</taxon>
        <taxon>Actinomycetota</taxon>
        <taxon>Actinomycetes</taxon>
        <taxon>Micrococcales</taxon>
        <taxon>Micrococcaceae</taxon>
        <taxon>Arthrobacter</taxon>
    </lineage>
</organism>
<feature type="region of interest" description="Disordered" evidence="1">
    <location>
        <begin position="1"/>
        <end position="23"/>
    </location>
</feature>
<feature type="compositionally biased region" description="Polar residues" evidence="1">
    <location>
        <begin position="13"/>
        <end position="23"/>
    </location>
</feature>
<name>A0A1H5M4Z2_9MICC</name>
<evidence type="ECO:0000256" key="1">
    <source>
        <dbReference type="SAM" id="MobiDB-lite"/>
    </source>
</evidence>
<protein>
    <submittedName>
        <fullName evidence="2">Uncharacterized protein</fullName>
    </submittedName>
</protein>
<evidence type="ECO:0000313" key="3">
    <source>
        <dbReference type="Proteomes" id="UP000182725"/>
    </source>
</evidence>
<accession>A0A1H5M4Z2</accession>
<dbReference type="RefSeq" id="WP_074712027.1">
    <property type="nucleotide sequence ID" value="NZ_FNTV01000001.1"/>
</dbReference>
<sequence length="175" mass="18977">MADIGDTVDPKSDQQSFDDYQTGPRTVTVTGVKVIKGDQQPVHIELAEYPGRPFKPNKSMRRVLIKAWGDKSAAYVGRALTLFGNPTVTYGGKTLGGVEISHLSHIGKALTLQLTATRGNRKPFTVKPLAEPGQRDWAAEIAAADIDGLKQLWGQAPQNLQADIETRAAQLKEAN</sequence>
<dbReference type="EMBL" id="FNTV01000001">
    <property type="protein sequence ID" value="SEE83578.1"/>
    <property type="molecule type" value="Genomic_DNA"/>
</dbReference>
<dbReference type="AlphaFoldDB" id="A0A1H5M4Z2"/>
<reference evidence="2 3" key="1">
    <citation type="submission" date="2016-10" db="EMBL/GenBank/DDBJ databases">
        <authorList>
            <person name="de Groot N.N."/>
        </authorList>
    </citation>
    <scope>NUCLEOTIDE SEQUENCE [LARGE SCALE GENOMIC DNA]</scope>
    <source>
        <strain evidence="2 3">DSM 22274</strain>
    </source>
</reference>
<gene>
    <name evidence="2" type="ORF">SAMN04489740_2724</name>
</gene>
<dbReference type="Proteomes" id="UP000182725">
    <property type="component" value="Unassembled WGS sequence"/>
</dbReference>
<proteinExistence type="predicted"/>